<sequence length="188" mass="20417">MDILHRLGVHDLGLNWFSLGLDRSVPEILMYGQTLLASVLTGLLFRRTGLRAFLVLSVLFGFVLLDDAFSYHETVGALLVGALDLQPWGGLRNQDLGELLAWGLAGLGMLPLLGWGLKGMTARDGAIFILYGLLFGMLVFFAVVVDMLHSAVTYWPLRLILAWAEDGGEALVIAAIAALAVLQTRAPR</sequence>
<evidence type="ECO:0000256" key="1">
    <source>
        <dbReference type="SAM" id="Phobius"/>
    </source>
</evidence>
<gene>
    <name evidence="2" type="ORF">SAMN05878503_12335</name>
</gene>
<dbReference type="AlphaFoldDB" id="A0A285D413"/>
<feature type="transmembrane region" description="Helical" evidence="1">
    <location>
        <begin position="52"/>
        <end position="71"/>
    </location>
</feature>
<accession>A0A285D413</accession>
<keyword evidence="1" id="KW-0472">Membrane</keyword>
<keyword evidence="1" id="KW-1133">Transmembrane helix</keyword>
<feature type="transmembrane region" description="Helical" evidence="1">
    <location>
        <begin position="99"/>
        <end position="117"/>
    </location>
</feature>
<keyword evidence="3" id="KW-1185">Reference proteome</keyword>
<organism evidence="2 3">
    <name type="scientific">Cereibacter ovatus</name>
    <dbReference type="NCBI Taxonomy" id="439529"/>
    <lineage>
        <taxon>Bacteria</taxon>
        <taxon>Pseudomonadati</taxon>
        <taxon>Pseudomonadota</taxon>
        <taxon>Alphaproteobacteria</taxon>
        <taxon>Rhodobacterales</taxon>
        <taxon>Paracoccaceae</taxon>
        <taxon>Cereibacter</taxon>
    </lineage>
</organism>
<dbReference type="Proteomes" id="UP000219467">
    <property type="component" value="Unassembled WGS sequence"/>
</dbReference>
<proteinExistence type="predicted"/>
<dbReference type="RefSeq" id="WP_097031725.1">
    <property type="nucleotide sequence ID" value="NZ_OAOQ01000023.1"/>
</dbReference>
<dbReference type="EMBL" id="OAOQ01000023">
    <property type="protein sequence ID" value="SNX74550.1"/>
    <property type="molecule type" value="Genomic_DNA"/>
</dbReference>
<reference evidence="3" key="1">
    <citation type="submission" date="2017-08" db="EMBL/GenBank/DDBJ databases">
        <authorList>
            <person name="Varghese N."/>
            <person name="Submissions S."/>
        </authorList>
    </citation>
    <scope>NUCLEOTIDE SEQUENCE [LARGE SCALE GENOMIC DNA]</scope>
    <source>
        <strain evidence="3">JA234</strain>
    </source>
</reference>
<protein>
    <submittedName>
        <fullName evidence="2">Uncharacterized protein</fullName>
    </submittedName>
</protein>
<feature type="transmembrane region" description="Helical" evidence="1">
    <location>
        <begin position="129"/>
        <end position="148"/>
    </location>
</feature>
<feature type="transmembrane region" description="Helical" evidence="1">
    <location>
        <begin position="160"/>
        <end position="182"/>
    </location>
</feature>
<evidence type="ECO:0000313" key="3">
    <source>
        <dbReference type="Proteomes" id="UP000219467"/>
    </source>
</evidence>
<feature type="transmembrane region" description="Helical" evidence="1">
    <location>
        <begin position="28"/>
        <end position="45"/>
    </location>
</feature>
<keyword evidence="1" id="KW-0812">Transmembrane</keyword>
<evidence type="ECO:0000313" key="2">
    <source>
        <dbReference type="EMBL" id="SNX74550.1"/>
    </source>
</evidence>
<name>A0A285D413_9RHOB</name>